<gene>
    <name evidence="3" type="ORF">DDZ13_01550</name>
</gene>
<dbReference type="EMBL" id="QHJQ01000001">
    <property type="protein sequence ID" value="PXA05767.1"/>
    <property type="molecule type" value="Genomic_DNA"/>
</dbReference>
<name>A0A317ZNL6_9BACT</name>
<protein>
    <recommendedName>
        <fullName evidence="2">UPF0102 protein DDZ13_01550</fullName>
    </recommendedName>
</protein>
<evidence type="ECO:0000256" key="2">
    <source>
        <dbReference type="HAMAP-Rule" id="MF_00048"/>
    </source>
</evidence>
<sequence>MPKTLPVGSTRAERGRYGEDLACRYCRKELGYRVLARNWRSKRDELDLICTDQNVLVFVEVRARSEEALVSGVASVDARKKKVLQRACKRYLKQLQNPPKHFRFDIIDVTLVEGTPGTVRHYANVPLFHKHYTA</sequence>
<dbReference type="PANTHER" id="PTHR34039:SF1">
    <property type="entry name" value="UPF0102 PROTEIN YRAN"/>
    <property type="match status" value="1"/>
</dbReference>
<dbReference type="InterPro" id="IPR011856">
    <property type="entry name" value="tRNA_endonuc-like_dom_sf"/>
</dbReference>
<keyword evidence="3" id="KW-0378">Hydrolase</keyword>
<dbReference type="Proteomes" id="UP000247099">
    <property type="component" value="Unassembled WGS sequence"/>
</dbReference>
<dbReference type="InterPro" id="IPR003509">
    <property type="entry name" value="UPF0102_YraN-like"/>
</dbReference>
<dbReference type="InterPro" id="IPR011335">
    <property type="entry name" value="Restrct_endonuc-II-like"/>
</dbReference>
<comment type="caution">
    <text evidence="3">The sequence shown here is derived from an EMBL/GenBank/DDBJ whole genome shotgun (WGS) entry which is preliminary data.</text>
</comment>
<comment type="similarity">
    <text evidence="1 2">Belongs to the UPF0102 family.</text>
</comment>
<reference evidence="3 4" key="1">
    <citation type="submission" date="2018-05" db="EMBL/GenBank/DDBJ databases">
        <title>Coraliomargarita sinensis sp. nov., isolated from a marine solar saltern.</title>
        <authorList>
            <person name="Zhou L.Y."/>
        </authorList>
    </citation>
    <scope>NUCLEOTIDE SEQUENCE [LARGE SCALE GENOMIC DNA]</scope>
    <source>
        <strain evidence="3 4">WN38</strain>
    </source>
</reference>
<accession>A0A317ZNL6</accession>
<dbReference type="InParanoid" id="A0A317ZNL6"/>
<proteinExistence type="inferred from homology"/>
<dbReference type="GO" id="GO:0003676">
    <property type="term" value="F:nucleic acid binding"/>
    <property type="evidence" value="ECO:0007669"/>
    <property type="project" value="InterPro"/>
</dbReference>
<dbReference type="HAMAP" id="MF_00048">
    <property type="entry name" value="UPF0102"/>
    <property type="match status" value="1"/>
</dbReference>
<dbReference type="OrthoDB" id="9802516at2"/>
<evidence type="ECO:0000313" key="4">
    <source>
        <dbReference type="Proteomes" id="UP000247099"/>
    </source>
</evidence>
<dbReference type="AlphaFoldDB" id="A0A317ZNL6"/>
<keyword evidence="3" id="KW-0540">Nuclease</keyword>
<organism evidence="3 4">
    <name type="scientific">Coraliomargarita sinensis</name>
    <dbReference type="NCBI Taxonomy" id="2174842"/>
    <lineage>
        <taxon>Bacteria</taxon>
        <taxon>Pseudomonadati</taxon>
        <taxon>Verrucomicrobiota</taxon>
        <taxon>Opitutia</taxon>
        <taxon>Puniceicoccales</taxon>
        <taxon>Coraliomargaritaceae</taxon>
        <taxon>Coraliomargarita</taxon>
    </lineage>
</organism>
<evidence type="ECO:0000313" key="3">
    <source>
        <dbReference type="EMBL" id="PXA05767.1"/>
    </source>
</evidence>
<evidence type="ECO:0000256" key="1">
    <source>
        <dbReference type="ARBA" id="ARBA00006738"/>
    </source>
</evidence>
<dbReference type="SUPFAM" id="SSF52980">
    <property type="entry name" value="Restriction endonuclease-like"/>
    <property type="match status" value="1"/>
</dbReference>
<dbReference type="Gene3D" id="3.40.1350.10">
    <property type="match status" value="1"/>
</dbReference>
<dbReference type="Pfam" id="PF02021">
    <property type="entry name" value="UPF0102"/>
    <property type="match status" value="1"/>
</dbReference>
<keyword evidence="4" id="KW-1185">Reference proteome</keyword>
<keyword evidence="3" id="KW-0255">Endonuclease</keyword>
<dbReference type="GO" id="GO:0004519">
    <property type="term" value="F:endonuclease activity"/>
    <property type="evidence" value="ECO:0007669"/>
    <property type="project" value="UniProtKB-KW"/>
</dbReference>
<dbReference type="PANTHER" id="PTHR34039">
    <property type="entry name" value="UPF0102 PROTEIN YRAN"/>
    <property type="match status" value="1"/>
</dbReference>